<dbReference type="AlphaFoldDB" id="A0AAV7S0J6"/>
<reference evidence="1" key="1">
    <citation type="journal article" date="2022" name="bioRxiv">
        <title>Sequencing and chromosome-scale assembly of the giantPleurodeles waltlgenome.</title>
        <authorList>
            <person name="Brown T."/>
            <person name="Elewa A."/>
            <person name="Iarovenko S."/>
            <person name="Subramanian E."/>
            <person name="Araus A.J."/>
            <person name="Petzold A."/>
            <person name="Susuki M."/>
            <person name="Suzuki K.-i.T."/>
            <person name="Hayashi T."/>
            <person name="Toyoda A."/>
            <person name="Oliveira C."/>
            <person name="Osipova E."/>
            <person name="Leigh N.D."/>
            <person name="Simon A."/>
            <person name="Yun M.H."/>
        </authorList>
    </citation>
    <scope>NUCLEOTIDE SEQUENCE</scope>
    <source>
        <strain evidence="1">20211129_DDA</strain>
        <tissue evidence="1">Liver</tissue>
    </source>
</reference>
<proteinExistence type="predicted"/>
<evidence type="ECO:0000313" key="1">
    <source>
        <dbReference type="EMBL" id="KAJ1156558.1"/>
    </source>
</evidence>
<comment type="caution">
    <text evidence="1">The sequence shown here is derived from an EMBL/GenBank/DDBJ whole genome shotgun (WGS) entry which is preliminary data.</text>
</comment>
<keyword evidence="2" id="KW-1185">Reference proteome</keyword>
<dbReference type="Proteomes" id="UP001066276">
    <property type="component" value="Chromosome 5"/>
</dbReference>
<name>A0AAV7S0J6_PLEWA</name>
<accession>A0AAV7S0J6</accession>
<evidence type="ECO:0000313" key="2">
    <source>
        <dbReference type="Proteomes" id="UP001066276"/>
    </source>
</evidence>
<dbReference type="EMBL" id="JANPWB010000009">
    <property type="protein sequence ID" value="KAJ1156558.1"/>
    <property type="molecule type" value="Genomic_DNA"/>
</dbReference>
<organism evidence="1 2">
    <name type="scientific">Pleurodeles waltl</name>
    <name type="common">Iberian ribbed newt</name>
    <dbReference type="NCBI Taxonomy" id="8319"/>
    <lineage>
        <taxon>Eukaryota</taxon>
        <taxon>Metazoa</taxon>
        <taxon>Chordata</taxon>
        <taxon>Craniata</taxon>
        <taxon>Vertebrata</taxon>
        <taxon>Euteleostomi</taxon>
        <taxon>Amphibia</taxon>
        <taxon>Batrachia</taxon>
        <taxon>Caudata</taxon>
        <taxon>Salamandroidea</taxon>
        <taxon>Salamandridae</taxon>
        <taxon>Pleurodelinae</taxon>
        <taxon>Pleurodeles</taxon>
    </lineage>
</organism>
<protein>
    <submittedName>
        <fullName evidence="1">Uncharacterized protein</fullName>
    </submittedName>
</protein>
<feature type="non-terminal residue" evidence="1">
    <location>
        <position position="1"/>
    </location>
</feature>
<feature type="non-terminal residue" evidence="1">
    <location>
        <position position="65"/>
    </location>
</feature>
<sequence length="65" mass="7390">YQTPSRFAMPFQGPVKEMVLWEWKVVDKSQVPRFLQKLYLLEGEDVLPPSIKLGSILATLIGKTA</sequence>
<gene>
    <name evidence="1" type="ORF">NDU88_009276</name>
</gene>